<proteinExistence type="predicted"/>
<protein>
    <submittedName>
        <fullName evidence="1">Uncharacterized protein</fullName>
    </submittedName>
</protein>
<evidence type="ECO:0000313" key="2">
    <source>
        <dbReference type="Proteomes" id="UP001519460"/>
    </source>
</evidence>
<reference evidence="1 2" key="1">
    <citation type="journal article" date="2023" name="Sci. Data">
        <title>Genome assembly of the Korean intertidal mud-creeper Batillaria attramentaria.</title>
        <authorList>
            <person name="Patra A.K."/>
            <person name="Ho P.T."/>
            <person name="Jun S."/>
            <person name="Lee S.J."/>
            <person name="Kim Y."/>
            <person name="Won Y.J."/>
        </authorList>
    </citation>
    <scope>NUCLEOTIDE SEQUENCE [LARGE SCALE GENOMIC DNA]</scope>
    <source>
        <strain evidence="1">Wonlab-2016</strain>
    </source>
</reference>
<dbReference type="AlphaFoldDB" id="A0ABD0KGU3"/>
<accession>A0ABD0KGU3</accession>
<evidence type="ECO:0000313" key="1">
    <source>
        <dbReference type="EMBL" id="KAK7486256.1"/>
    </source>
</evidence>
<organism evidence="1 2">
    <name type="scientific">Batillaria attramentaria</name>
    <dbReference type="NCBI Taxonomy" id="370345"/>
    <lineage>
        <taxon>Eukaryota</taxon>
        <taxon>Metazoa</taxon>
        <taxon>Spiralia</taxon>
        <taxon>Lophotrochozoa</taxon>
        <taxon>Mollusca</taxon>
        <taxon>Gastropoda</taxon>
        <taxon>Caenogastropoda</taxon>
        <taxon>Sorbeoconcha</taxon>
        <taxon>Cerithioidea</taxon>
        <taxon>Batillariidae</taxon>
        <taxon>Batillaria</taxon>
    </lineage>
</organism>
<name>A0ABD0KGU3_9CAEN</name>
<gene>
    <name evidence="1" type="ORF">BaRGS_00022579</name>
</gene>
<dbReference type="Proteomes" id="UP001519460">
    <property type="component" value="Unassembled WGS sequence"/>
</dbReference>
<dbReference type="EMBL" id="JACVVK020000182">
    <property type="protein sequence ID" value="KAK7486256.1"/>
    <property type="molecule type" value="Genomic_DNA"/>
</dbReference>
<sequence length="93" mass="10648">MLQNEKPFSGYVGTSIGNYLLANTLRPNSWGSDVEIHAAATMFHTTVTVFTNTNKWLSYKPLFPIEGRDLCEEQIYLRNVCAHFERVVKIKPQ</sequence>
<comment type="caution">
    <text evidence="1">The sequence shown here is derived from an EMBL/GenBank/DDBJ whole genome shotgun (WGS) entry which is preliminary data.</text>
</comment>
<dbReference type="Gene3D" id="3.90.70.80">
    <property type="match status" value="1"/>
</dbReference>
<keyword evidence="2" id="KW-1185">Reference proteome</keyword>